<feature type="region of interest" description="Disordered" evidence="4">
    <location>
        <begin position="1"/>
        <end position="26"/>
    </location>
</feature>
<proteinExistence type="predicted"/>
<name>U6G9Y4_EIMAC</name>
<feature type="repeat" description="WD" evidence="3">
    <location>
        <begin position="46"/>
        <end position="80"/>
    </location>
</feature>
<dbReference type="PANTHER" id="PTHR15574">
    <property type="entry name" value="WD REPEAT DOMAIN-CONTAINING FAMILY"/>
    <property type="match status" value="1"/>
</dbReference>
<dbReference type="PROSITE" id="PS00678">
    <property type="entry name" value="WD_REPEATS_1"/>
    <property type="match status" value="1"/>
</dbReference>
<dbReference type="PROSITE" id="PS50294">
    <property type="entry name" value="WD_REPEATS_REGION"/>
    <property type="match status" value="1"/>
</dbReference>
<dbReference type="Pfam" id="PF00400">
    <property type="entry name" value="WD40"/>
    <property type="match status" value="1"/>
</dbReference>
<dbReference type="AlphaFoldDB" id="U6G9Y4"/>
<keyword evidence="1 3" id="KW-0853">WD repeat</keyword>
<dbReference type="GeneID" id="25273472"/>
<evidence type="ECO:0000256" key="3">
    <source>
        <dbReference type="PROSITE-ProRule" id="PRU00221"/>
    </source>
</evidence>
<dbReference type="Gene3D" id="2.130.10.10">
    <property type="entry name" value="YVTN repeat-like/Quinoprotein amine dehydrogenase"/>
    <property type="match status" value="1"/>
</dbReference>
<feature type="region of interest" description="Disordered" evidence="4">
    <location>
        <begin position="81"/>
        <end position="126"/>
    </location>
</feature>
<dbReference type="RefSeq" id="XP_013253260.1">
    <property type="nucleotide sequence ID" value="XM_013397806.1"/>
</dbReference>
<dbReference type="SMART" id="SM00320">
    <property type="entry name" value="WD40"/>
    <property type="match status" value="1"/>
</dbReference>
<gene>
    <name evidence="5" type="ORF">EAH_00054020</name>
</gene>
<dbReference type="InterPro" id="IPR019775">
    <property type="entry name" value="WD40_repeat_CS"/>
</dbReference>
<sequence>MSERHNRSGNAFSLHTRRKRRPYEGRAAKGALSPLAALRFTSNEVLEGHSGCVNRLCWSETGQLLASTGDDQLVLLWDLQHTGEGPPGGPLGLPQGGPPGGPLGPLGPFRDTLEGPLGGPLGGPLRGPMGPLGSLQGNLEGPSQRSEDRIIHPVHLIATGISF</sequence>
<dbReference type="Proteomes" id="UP000018050">
    <property type="component" value="Unassembled WGS sequence"/>
</dbReference>
<organism evidence="5 6">
    <name type="scientific">Eimeria acervulina</name>
    <name type="common">Coccidian parasite</name>
    <dbReference type="NCBI Taxonomy" id="5801"/>
    <lineage>
        <taxon>Eukaryota</taxon>
        <taxon>Sar</taxon>
        <taxon>Alveolata</taxon>
        <taxon>Apicomplexa</taxon>
        <taxon>Conoidasida</taxon>
        <taxon>Coccidia</taxon>
        <taxon>Eucoccidiorida</taxon>
        <taxon>Eimeriorina</taxon>
        <taxon>Eimeriidae</taxon>
        <taxon>Eimeria</taxon>
    </lineage>
</organism>
<dbReference type="GO" id="GO:0080008">
    <property type="term" value="C:Cul4-RING E3 ubiquitin ligase complex"/>
    <property type="evidence" value="ECO:0007669"/>
    <property type="project" value="TreeGrafter"/>
</dbReference>
<reference evidence="5" key="2">
    <citation type="submission" date="2013-10" db="EMBL/GenBank/DDBJ databases">
        <authorList>
            <person name="Aslett M."/>
        </authorList>
    </citation>
    <scope>NUCLEOTIDE SEQUENCE [LARGE SCALE GENOMIC DNA]</scope>
    <source>
        <strain evidence="5">Houghton</strain>
    </source>
</reference>
<dbReference type="InterPro" id="IPR045151">
    <property type="entry name" value="DCAF8"/>
</dbReference>
<accession>U6G9Y4</accession>
<evidence type="ECO:0000256" key="1">
    <source>
        <dbReference type="ARBA" id="ARBA00022574"/>
    </source>
</evidence>
<evidence type="ECO:0000313" key="6">
    <source>
        <dbReference type="Proteomes" id="UP000018050"/>
    </source>
</evidence>
<dbReference type="SUPFAM" id="SSF50978">
    <property type="entry name" value="WD40 repeat-like"/>
    <property type="match status" value="1"/>
</dbReference>
<reference evidence="5" key="1">
    <citation type="submission" date="2013-10" db="EMBL/GenBank/DDBJ databases">
        <title>Genomic analysis of the causative agents of coccidiosis in chickens.</title>
        <authorList>
            <person name="Reid A.J."/>
            <person name="Blake D."/>
            <person name="Billington K."/>
            <person name="Browne H."/>
            <person name="Dunn M."/>
            <person name="Hung S."/>
            <person name="Kawahara F."/>
            <person name="Miranda-Saavedra D."/>
            <person name="Mourier T."/>
            <person name="Nagra H."/>
            <person name="Otto T.D."/>
            <person name="Rawlings N."/>
            <person name="Sanchez A."/>
            <person name="Sanders M."/>
            <person name="Subramaniam C."/>
            <person name="Tay Y."/>
            <person name="Dear P."/>
            <person name="Doerig C."/>
            <person name="Gruber A."/>
            <person name="Parkinson J."/>
            <person name="Shirley M."/>
            <person name="Wan K.L."/>
            <person name="Berriman M."/>
            <person name="Tomley F."/>
            <person name="Pain A."/>
        </authorList>
    </citation>
    <scope>NUCLEOTIDE SEQUENCE [LARGE SCALE GENOMIC DNA]</scope>
    <source>
        <strain evidence="5">Houghton</strain>
    </source>
</reference>
<dbReference type="VEuPathDB" id="ToxoDB:EAH_00054020"/>
<keyword evidence="6" id="KW-1185">Reference proteome</keyword>
<dbReference type="GO" id="GO:0005737">
    <property type="term" value="C:cytoplasm"/>
    <property type="evidence" value="ECO:0007669"/>
    <property type="project" value="TreeGrafter"/>
</dbReference>
<dbReference type="InterPro" id="IPR015943">
    <property type="entry name" value="WD40/YVTN_repeat-like_dom_sf"/>
</dbReference>
<dbReference type="PROSITE" id="PS50082">
    <property type="entry name" value="WD_REPEATS_2"/>
    <property type="match status" value="1"/>
</dbReference>
<feature type="compositionally biased region" description="Gly residues" evidence="4">
    <location>
        <begin position="116"/>
        <end position="125"/>
    </location>
</feature>
<evidence type="ECO:0000313" key="5">
    <source>
        <dbReference type="EMBL" id="CDI76138.1"/>
    </source>
</evidence>
<keyword evidence="2" id="KW-0677">Repeat</keyword>
<dbReference type="InterPro" id="IPR036322">
    <property type="entry name" value="WD40_repeat_dom_sf"/>
</dbReference>
<evidence type="ECO:0000256" key="4">
    <source>
        <dbReference type="SAM" id="MobiDB-lite"/>
    </source>
</evidence>
<dbReference type="EMBL" id="HG670320">
    <property type="protein sequence ID" value="CDI76138.1"/>
    <property type="molecule type" value="Genomic_DNA"/>
</dbReference>
<dbReference type="InterPro" id="IPR001680">
    <property type="entry name" value="WD40_rpt"/>
</dbReference>
<evidence type="ECO:0000256" key="2">
    <source>
        <dbReference type="ARBA" id="ARBA00022737"/>
    </source>
</evidence>
<dbReference type="OrthoDB" id="16717at2759"/>
<protein>
    <submittedName>
        <fullName evidence="5">Uncharacterized protein</fullName>
    </submittedName>
</protein>